<proteinExistence type="predicted"/>
<feature type="region of interest" description="Disordered" evidence="1">
    <location>
        <begin position="15"/>
        <end position="45"/>
    </location>
</feature>
<name>A0A8J5WFE6_ZIZPA</name>
<keyword evidence="3" id="KW-1185">Reference proteome</keyword>
<comment type="caution">
    <text evidence="2">The sequence shown here is derived from an EMBL/GenBank/DDBJ whole genome shotgun (WGS) entry which is preliminary data.</text>
</comment>
<dbReference type="AlphaFoldDB" id="A0A8J5WFE6"/>
<sequence>MSSVAMCRAVHRFGRSTNKKRGKKNAPPLGCEEEMSRRRRDLLRDPNPMEALVTMRREERGVVVAGLLVFAQAAAA</sequence>
<evidence type="ECO:0000313" key="2">
    <source>
        <dbReference type="EMBL" id="KAG8087738.1"/>
    </source>
</evidence>
<evidence type="ECO:0000256" key="1">
    <source>
        <dbReference type="SAM" id="MobiDB-lite"/>
    </source>
</evidence>
<gene>
    <name evidence="2" type="ORF">GUJ93_ZPchr0010g10289</name>
</gene>
<dbReference type="EMBL" id="JAAALK010000082">
    <property type="protein sequence ID" value="KAG8087738.1"/>
    <property type="molecule type" value="Genomic_DNA"/>
</dbReference>
<reference evidence="2" key="2">
    <citation type="submission" date="2021-02" db="EMBL/GenBank/DDBJ databases">
        <authorList>
            <person name="Kimball J.A."/>
            <person name="Haas M.W."/>
            <person name="Macchietto M."/>
            <person name="Kono T."/>
            <person name="Duquette J."/>
            <person name="Shao M."/>
        </authorList>
    </citation>
    <scope>NUCLEOTIDE SEQUENCE</scope>
    <source>
        <tissue evidence="2">Fresh leaf tissue</tissue>
    </source>
</reference>
<organism evidence="2 3">
    <name type="scientific">Zizania palustris</name>
    <name type="common">Northern wild rice</name>
    <dbReference type="NCBI Taxonomy" id="103762"/>
    <lineage>
        <taxon>Eukaryota</taxon>
        <taxon>Viridiplantae</taxon>
        <taxon>Streptophyta</taxon>
        <taxon>Embryophyta</taxon>
        <taxon>Tracheophyta</taxon>
        <taxon>Spermatophyta</taxon>
        <taxon>Magnoliopsida</taxon>
        <taxon>Liliopsida</taxon>
        <taxon>Poales</taxon>
        <taxon>Poaceae</taxon>
        <taxon>BOP clade</taxon>
        <taxon>Oryzoideae</taxon>
        <taxon>Oryzeae</taxon>
        <taxon>Zizaniinae</taxon>
        <taxon>Zizania</taxon>
    </lineage>
</organism>
<protein>
    <submittedName>
        <fullName evidence="2">Uncharacterized protein</fullName>
    </submittedName>
</protein>
<accession>A0A8J5WFE6</accession>
<evidence type="ECO:0000313" key="3">
    <source>
        <dbReference type="Proteomes" id="UP000729402"/>
    </source>
</evidence>
<reference evidence="2" key="1">
    <citation type="journal article" date="2021" name="bioRxiv">
        <title>Whole Genome Assembly and Annotation of Northern Wild Rice, Zizania palustris L., Supports a Whole Genome Duplication in the Zizania Genus.</title>
        <authorList>
            <person name="Haas M."/>
            <person name="Kono T."/>
            <person name="Macchietto M."/>
            <person name="Millas R."/>
            <person name="McGilp L."/>
            <person name="Shao M."/>
            <person name="Duquette J."/>
            <person name="Hirsch C.N."/>
            <person name="Kimball J."/>
        </authorList>
    </citation>
    <scope>NUCLEOTIDE SEQUENCE</scope>
    <source>
        <tissue evidence="2">Fresh leaf tissue</tissue>
    </source>
</reference>
<dbReference type="Proteomes" id="UP000729402">
    <property type="component" value="Unassembled WGS sequence"/>
</dbReference>
<feature type="compositionally biased region" description="Basic residues" evidence="1">
    <location>
        <begin position="15"/>
        <end position="24"/>
    </location>
</feature>